<comment type="caution">
    <text evidence="3">The sequence shown here is derived from an EMBL/GenBank/DDBJ whole genome shotgun (WGS) entry which is preliminary data.</text>
</comment>
<feature type="compositionally biased region" description="Low complexity" evidence="1">
    <location>
        <begin position="74"/>
        <end position="83"/>
    </location>
</feature>
<reference evidence="3" key="1">
    <citation type="submission" date="2019-11" db="EMBL/GenBank/DDBJ databases">
        <title>Acidithiobacillus ferrianus sp. nov.: a facultatively anaerobic and extremely acidophilic chemolithoautotroph.</title>
        <authorList>
            <person name="Norris P.R."/>
            <person name="Falagan C."/>
            <person name="Moya-Beltran A."/>
            <person name="Castro M."/>
            <person name="Quatrini R."/>
            <person name="Johnson D.B."/>
        </authorList>
    </citation>
    <scope>NUCLEOTIDE SEQUENCE [LARGE SCALE GENOMIC DNA]</scope>
    <source>
        <strain evidence="3">MG</strain>
    </source>
</reference>
<sequence length="146" mass="16368">MMKITRLTVVLIAAQILSGCAFSEGKGQASYYEGIASHQDIKKISPAQPQVSQKIIATHTETSDQTHRITNTQDNKSSSSDNKPSTETQQFREHIRIGDQSQCGMIVKIRKPIVKVQMTYRERWIKISEIYPASSGRSCPIDVDSR</sequence>
<dbReference type="AlphaFoldDB" id="A0A845U650"/>
<accession>A0A845U650</accession>
<dbReference type="RefSeq" id="WP_163096428.1">
    <property type="nucleotide sequence ID" value="NZ_CP127524.1"/>
</dbReference>
<keyword evidence="2" id="KW-0732">Signal</keyword>
<feature type="chain" id="PRO_5032320110" description="Lipoprotein" evidence="2">
    <location>
        <begin position="24"/>
        <end position="146"/>
    </location>
</feature>
<name>A0A845U650_9PROT</name>
<dbReference type="PROSITE" id="PS51257">
    <property type="entry name" value="PROKAR_LIPOPROTEIN"/>
    <property type="match status" value="1"/>
</dbReference>
<evidence type="ECO:0000256" key="1">
    <source>
        <dbReference type="SAM" id="MobiDB-lite"/>
    </source>
</evidence>
<organism evidence="3">
    <name type="scientific">Acidithiobacillus ferrianus</name>
    <dbReference type="NCBI Taxonomy" id="2678518"/>
    <lineage>
        <taxon>Bacteria</taxon>
        <taxon>Pseudomonadati</taxon>
        <taxon>Pseudomonadota</taxon>
        <taxon>Acidithiobacillia</taxon>
        <taxon>Acidithiobacillales</taxon>
        <taxon>Acidithiobacillaceae</taxon>
        <taxon>Acidithiobacillus</taxon>
    </lineage>
</organism>
<protein>
    <recommendedName>
        <fullName evidence="4">Lipoprotein</fullName>
    </recommendedName>
</protein>
<evidence type="ECO:0000256" key="2">
    <source>
        <dbReference type="SAM" id="SignalP"/>
    </source>
</evidence>
<evidence type="ECO:0008006" key="4">
    <source>
        <dbReference type="Google" id="ProtNLM"/>
    </source>
</evidence>
<feature type="region of interest" description="Disordered" evidence="1">
    <location>
        <begin position="59"/>
        <end position="91"/>
    </location>
</feature>
<evidence type="ECO:0000313" key="3">
    <source>
        <dbReference type="EMBL" id="NDU41659.1"/>
    </source>
</evidence>
<gene>
    <name evidence="3" type="ORF">GL267_03045</name>
</gene>
<feature type="signal peptide" evidence="2">
    <location>
        <begin position="1"/>
        <end position="23"/>
    </location>
</feature>
<proteinExistence type="predicted"/>
<dbReference type="EMBL" id="WNJL01000012">
    <property type="protein sequence ID" value="NDU41659.1"/>
    <property type="molecule type" value="Genomic_DNA"/>
</dbReference>